<dbReference type="PANTHER" id="PTHR22930">
    <property type="match status" value="1"/>
</dbReference>
<keyword evidence="8" id="KW-0472">Membrane</keyword>
<evidence type="ECO:0000256" key="3">
    <source>
        <dbReference type="ARBA" id="ARBA00006958"/>
    </source>
</evidence>
<keyword evidence="7" id="KW-0539">Nucleus</keyword>
<dbReference type="Pfam" id="PF13359">
    <property type="entry name" value="DDE_Tnp_4"/>
    <property type="match status" value="1"/>
</dbReference>
<keyword evidence="8" id="KW-1133">Transmembrane helix</keyword>
<dbReference type="Ensembl" id="ENSSANT00000083684.1">
    <property type="protein sequence ID" value="ENSSANP00000078722.1"/>
    <property type="gene ID" value="ENSSANG00000039196.1"/>
</dbReference>
<name>A0A671R6G9_9TELE</name>
<reference evidence="10" key="2">
    <citation type="submission" date="2025-09" db="UniProtKB">
        <authorList>
            <consortium name="Ensembl"/>
        </authorList>
    </citation>
    <scope>IDENTIFICATION</scope>
</reference>
<feature type="transmembrane region" description="Helical" evidence="8">
    <location>
        <begin position="346"/>
        <end position="368"/>
    </location>
</feature>
<evidence type="ECO:0000256" key="5">
    <source>
        <dbReference type="ARBA" id="ARBA00022723"/>
    </source>
</evidence>
<proteinExistence type="inferred from homology"/>
<dbReference type="GO" id="GO:0046872">
    <property type="term" value="F:metal ion binding"/>
    <property type="evidence" value="ECO:0007669"/>
    <property type="project" value="UniProtKB-KW"/>
</dbReference>
<evidence type="ECO:0000256" key="4">
    <source>
        <dbReference type="ARBA" id="ARBA00022722"/>
    </source>
</evidence>
<keyword evidence="4" id="KW-0540">Nuclease</keyword>
<sequence length="370" mass="42602">MCFLFLLVFVVVVFSFIQFGINFSLAILGDSSPSNVFVCLSYIPKQTKTQHVHKTIDLQYNVIKCMKLYIKRKHRNVLWGHSLYTKVPLTNSILASLWTLSNQESYRGVADRFNLTKSTVSKHLHEFCSLLRTHLSHYISWPRGEALHMSQLGFETAGFPNTVCAVDGCHIPIVKPHCENPVAYINRKQFYSVILTGFCDSQRRFCHVSVGHPGSWHDSRAFRLSEVGRLLEEDPHSLVPEGMHIIGDSAYPLLLQLMKPYRDNGHLTVRQRRFNKKLNSARVVIEHTLGILKTKFRRLKCLQMKDLKNISSTVTACCILHNIWAALVTLKQLFSFLNVPQKRHRMLILFVSFCVFLWRDLVALLLGWCC</sequence>
<keyword evidence="8" id="KW-0812">Transmembrane</keyword>
<dbReference type="AlphaFoldDB" id="A0A671R6G9"/>
<dbReference type="InterPro" id="IPR027806">
    <property type="entry name" value="HARBI1_dom"/>
</dbReference>
<feature type="domain" description="DDE Tnp4" evidence="9">
    <location>
        <begin position="166"/>
        <end position="322"/>
    </location>
</feature>
<comment type="similarity">
    <text evidence="3">Belongs to the HARBI1 family.</text>
</comment>
<evidence type="ECO:0000256" key="7">
    <source>
        <dbReference type="ARBA" id="ARBA00023242"/>
    </source>
</evidence>
<reference evidence="10" key="1">
    <citation type="submission" date="2025-08" db="UniProtKB">
        <authorList>
            <consortium name="Ensembl"/>
        </authorList>
    </citation>
    <scope>IDENTIFICATION</scope>
</reference>
<accession>A0A671R6G9</accession>
<dbReference type="InterPro" id="IPR045249">
    <property type="entry name" value="HARBI1-like"/>
</dbReference>
<evidence type="ECO:0000256" key="8">
    <source>
        <dbReference type="SAM" id="Phobius"/>
    </source>
</evidence>
<evidence type="ECO:0000256" key="6">
    <source>
        <dbReference type="ARBA" id="ARBA00022801"/>
    </source>
</evidence>
<dbReference type="GO" id="GO:0004518">
    <property type="term" value="F:nuclease activity"/>
    <property type="evidence" value="ECO:0007669"/>
    <property type="project" value="UniProtKB-KW"/>
</dbReference>
<comment type="subcellular location">
    <subcellularLocation>
        <location evidence="2">Nucleus</location>
    </subcellularLocation>
</comment>
<evidence type="ECO:0000259" key="9">
    <source>
        <dbReference type="Pfam" id="PF13359"/>
    </source>
</evidence>
<evidence type="ECO:0000313" key="11">
    <source>
        <dbReference type="Proteomes" id="UP000472260"/>
    </source>
</evidence>
<evidence type="ECO:0000313" key="10">
    <source>
        <dbReference type="Ensembl" id="ENSSANP00000078722.1"/>
    </source>
</evidence>
<keyword evidence="5" id="KW-0479">Metal-binding</keyword>
<dbReference type="Proteomes" id="UP000472260">
    <property type="component" value="Unassembled WGS sequence"/>
</dbReference>
<organism evidence="10 11">
    <name type="scientific">Sinocyclocheilus anshuiensis</name>
    <dbReference type="NCBI Taxonomy" id="1608454"/>
    <lineage>
        <taxon>Eukaryota</taxon>
        <taxon>Metazoa</taxon>
        <taxon>Chordata</taxon>
        <taxon>Craniata</taxon>
        <taxon>Vertebrata</taxon>
        <taxon>Euteleostomi</taxon>
        <taxon>Actinopterygii</taxon>
        <taxon>Neopterygii</taxon>
        <taxon>Teleostei</taxon>
        <taxon>Ostariophysi</taxon>
        <taxon>Cypriniformes</taxon>
        <taxon>Cyprinidae</taxon>
        <taxon>Cyprininae</taxon>
        <taxon>Sinocyclocheilus</taxon>
    </lineage>
</organism>
<dbReference type="GO" id="GO:0005634">
    <property type="term" value="C:nucleus"/>
    <property type="evidence" value="ECO:0007669"/>
    <property type="project" value="UniProtKB-SubCell"/>
</dbReference>
<keyword evidence="6" id="KW-0378">Hydrolase</keyword>
<comment type="cofactor">
    <cofactor evidence="1">
        <name>a divalent metal cation</name>
        <dbReference type="ChEBI" id="CHEBI:60240"/>
    </cofactor>
</comment>
<protein>
    <recommendedName>
        <fullName evidence="9">DDE Tnp4 domain-containing protein</fullName>
    </recommendedName>
</protein>
<dbReference type="PANTHER" id="PTHR22930:SF237">
    <property type="entry name" value="SI:CH73-257C13.2"/>
    <property type="match status" value="1"/>
</dbReference>
<evidence type="ECO:0000256" key="1">
    <source>
        <dbReference type="ARBA" id="ARBA00001968"/>
    </source>
</evidence>
<keyword evidence="11" id="KW-1185">Reference proteome</keyword>
<dbReference type="GO" id="GO:0016787">
    <property type="term" value="F:hydrolase activity"/>
    <property type="evidence" value="ECO:0007669"/>
    <property type="project" value="UniProtKB-KW"/>
</dbReference>
<evidence type="ECO:0000256" key="2">
    <source>
        <dbReference type="ARBA" id="ARBA00004123"/>
    </source>
</evidence>